<dbReference type="GO" id="GO:0016705">
    <property type="term" value="F:oxidoreductase activity, acting on paired donors, with incorporation or reduction of molecular oxygen"/>
    <property type="evidence" value="ECO:0007669"/>
    <property type="project" value="InterPro"/>
</dbReference>
<dbReference type="PANTHER" id="PTHR24305">
    <property type="entry name" value="CYTOCHROME P450"/>
    <property type="match status" value="1"/>
</dbReference>
<dbReference type="eggNOG" id="KOG0157">
    <property type="taxonomic scope" value="Eukaryota"/>
</dbReference>
<dbReference type="STRING" id="1287681.M7TQY1"/>
<dbReference type="InterPro" id="IPR001128">
    <property type="entry name" value="Cyt_P450"/>
</dbReference>
<keyword evidence="1 4" id="KW-0349">Heme</keyword>
<evidence type="ECO:0000256" key="3">
    <source>
        <dbReference type="ARBA" id="ARBA00023004"/>
    </source>
</evidence>
<dbReference type="KEGG" id="ela:UCREL1_3888"/>
<gene>
    <name evidence="5" type="ORF">UCREL1_3888</name>
</gene>
<keyword evidence="5" id="KW-0503">Monooxygenase</keyword>
<dbReference type="EMBL" id="KB706134">
    <property type="protein sequence ID" value="EMR69095.1"/>
    <property type="molecule type" value="Genomic_DNA"/>
</dbReference>
<evidence type="ECO:0000313" key="5">
    <source>
        <dbReference type="EMBL" id="EMR69095.1"/>
    </source>
</evidence>
<dbReference type="Gene3D" id="1.10.630.10">
    <property type="entry name" value="Cytochrome P450"/>
    <property type="match status" value="1"/>
</dbReference>
<feature type="binding site" description="axial binding residue" evidence="4">
    <location>
        <position position="356"/>
    </location>
    <ligand>
        <name>heme</name>
        <dbReference type="ChEBI" id="CHEBI:30413"/>
    </ligand>
    <ligandPart>
        <name>Fe</name>
        <dbReference type="ChEBI" id="CHEBI:18248"/>
    </ligandPart>
</feature>
<dbReference type="InterPro" id="IPR002401">
    <property type="entry name" value="Cyt_P450_E_grp-I"/>
</dbReference>
<dbReference type="AlphaFoldDB" id="M7TQY1"/>
<evidence type="ECO:0000256" key="1">
    <source>
        <dbReference type="ARBA" id="ARBA00022617"/>
    </source>
</evidence>
<dbReference type="SUPFAM" id="SSF48264">
    <property type="entry name" value="Cytochrome P450"/>
    <property type="match status" value="1"/>
</dbReference>
<dbReference type="PRINTS" id="PR00463">
    <property type="entry name" value="EP450I"/>
</dbReference>
<comment type="cofactor">
    <cofactor evidence="4">
        <name>heme</name>
        <dbReference type="ChEBI" id="CHEBI:30413"/>
    </cofactor>
</comment>
<dbReference type="PANTHER" id="PTHR24305:SF226">
    <property type="entry name" value="CYTOCHROME P450 MONOOXYGENASE"/>
    <property type="match status" value="1"/>
</dbReference>
<accession>M7TQY1</accession>
<name>M7TQY1_EUTLA</name>
<dbReference type="Proteomes" id="UP000012174">
    <property type="component" value="Unassembled WGS sequence"/>
</dbReference>
<evidence type="ECO:0000256" key="2">
    <source>
        <dbReference type="ARBA" id="ARBA00022723"/>
    </source>
</evidence>
<dbReference type="OMA" id="PRCAYLA"/>
<dbReference type="GO" id="GO:0005506">
    <property type="term" value="F:iron ion binding"/>
    <property type="evidence" value="ECO:0007669"/>
    <property type="project" value="InterPro"/>
</dbReference>
<dbReference type="InterPro" id="IPR036396">
    <property type="entry name" value="Cyt_P450_sf"/>
</dbReference>
<dbReference type="PRINTS" id="PR00385">
    <property type="entry name" value="P450"/>
</dbReference>
<protein>
    <submittedName>
        <fullName evidence="5">Putative benzoate 4-monooxygenase cytochrome p450 protein</fullName>
    </submittedName>
</protein>
<reference evidence="6" key="1">
    <citation type="journal article" date="2013" name="Genome Announc.">
        <title>Draft genome sequence of the grapevine dieback fungus Eutypa lata UCR-EL1.</title>
        <authorList>
            <person name="Blanco-Ulate B."/>
            <person name="Rolshausen P.E."/>
            <person name="Cantu D."/>
        </authorList>
    </citation>
    <scope>NUCLEOTIDE SEQUENCE [LARGE SCALE GENOMIC DNA]</scope>
    <source>
        <strain evidence="6">UCR-EL1</strain>
    </source>
</reference>
<dbReference type="Pfam" id="PF00067">
    <property type="entry name" value="p450"/>
    <property type="match status" value="1"/>
</dbReference>
<keyword evidence="3 4" id="KW-0408">Iron</keyword>
<evidence type="ECO:0000256" key="4">
    <source>
        <dbReference type="PIRSR" id="PIRSR602401-1"/>
    </source>
</evidence>
<dbReference type="OrthoDB" id="1470350at2759"/>
<dbReference type="GO" id="GO:0020037">
    <property type="term" value="F:heme binding"/>
    <property type="evidence" value="ECO:0007669"/>
    <property type="project" value="InterPro"/>
</dbReference>
<sequence length="439" mass="49272">MAQDIYNNPAVTKSRAYLGARVNYKPTLFDELDQEQHRRKRKIIGSVINERSMRTFEPTMSEQVDVFLRELLSSSRRAEAVNMTARCQRLGADVVGHLAFGYPLKTQTEESKRVIPRAISLANARIAVYMAWPITSFAEQPLRWLARKKAAKYYEAVQTMIHRRMAMGKDEKHDLYSAAAGAYDAGEDGLRGTELWSEAIFFINAGGTTTTTLMCAMFFYLARNPSAYSHLAMEIRSAFSSGSDICSGHQLADCKYLRAVIDESLRISPPSVGTLWREQTISCTDPLVVDGHIIPRGTSVAVNLYSLMHNAAYFPDPFSFCPERWLEAEGEGPAEREARATARHAFAPFALGDRGCAGKSMAYLEASLTLARTIWYFDFEKAPGEPGKLGEGEEGRKDGRHRTDEFQLYDIVTADHDGPNLVFRPRGDYWNELDLDEGE</sequence>
<keyword evidence="6" id="KW-1185">Reference proteome</keyword>
<keyword evidence="5" id="KW-0560">Oxidoreductase</keyword>
<dbReference type="HOGENOM" id="CLU_001570_14_11_1"/>
<dbReference type="GO" id="GO:0004497">
    <property type="term" value="F:monooxygenase activity"/>
    <property type="evidence" value="ECO:0007669"/>
    <property type="project" value="UniProtKB-KW"/>
</dbReference>
<keyword evidence="2 4" id="KW-0479">Metal-binding</keyword>
<dbReference type="InterPro" id="IPR050121">
    <property type="entry name" value="Cytochrome_P450_monoxygenase"/>
</dbReference>
<organism evidence="5 6">
    <name type="scientific">Eutypa lata (strain UCR-EL1)</name>
    <name type="common">Grapevine dieback disease fungus</name>
    <name type="synonym">Eutypa armeniacae</name>
    <dbReference type="NCBI Taxonomy" id="1287681"/>
    <lineage>
        <taxon>Eukaryota</taxon>
        <taxon>Fungi</taxon>
        <taxon>Dikarya</taxon>
        <taxon>Ascomycota</taxon>
        <taxon>Pezizomycotina</taxon>
        <taxon>Sordariomycetes</taxon>
        <taxon>Xylariomycetidae</taxon>
        <taxon>Xylariales</taxon>
        <taxon>Diatrypaceae</taxon>
        <taxon>Eutypa</taxon>
    </lineage>
</organism>
<proteinExistence type="predicted"/>
<evidence type="ECO:0000313" key="6">
    <source>
        <dbReference type="Proteomes" id="UP000012174"/>
    </source>
</evidence>